<feature type="binding site" evidence="5">
    <location>
        <begin position="310"/>
        <end position="312"/>
    </location>
    <ligand>
        <name>NAD(+)</name>
        <dbReference type="ChEBI" id="CHEBI:57540"/>
    </ligand>
</feature>
<evidence type="ECO:0000256" key="1">
    <source>
        <dbReference type="ARBA" id="ARBA00005502"/>
    </source>
</evidence>
<keyword evidence="2" id="KW-0479">Metal-binding</keyword>
<dbReference type="GO" id="GO:0006183">
    <property type="term" value="P:GTP biosynthetic process"/>
    <property type="evidence" value="ECO:0007669"/>
    <property type="project" value="TreeGrafter"/>
</dbReference>
<keyword evidence="6" id="KW-0630">Potassium</keyword>
<dbReference type="InterPro" id="IPR000644">
    <property type="entry name" value="CBS_dom"/>
</dbReference>
<reference evidence="9 10" key="1">
    <citation type="journal article" date="2016" name="Nat. Commun.">
        <title>Thousands of microbial genomes shed light on interconnected biogeochemical processes in an aquifer system.</title>
        <authorList>
            <person name="Anantharaman K."/>
            <person name="Brown C.T."/>
            <person name="Hug L.A."/>
            <person name="Sharon I."/>
            <person name="Castelle C.J."/>
            <person name="Probst A.J."/>
            <person name="Thomas B.C."/>
            <person name="Singh A."/>
            <person name="Wilkins M.J."/>
            <person name="Karaoz U."/>
            <person name="Brodie E.L."/>
            <person name="Williams K.H."/>
            <person name="Hubbard S.S."/>
            <person name="Banfield J.F."/>
        </authorList>
    </citation>
    <scope>NUCLEOTIDE SEQUENCE [LARGE SCALE GENOMIC DNA]</scope>
</reference>
<evidence type="ECO:0000256" key="2">
    <source>
        <dbReference type="ARBA" id="ARBA00022723"/>
    </source>
</evidence>
<feature type="binding site" evidence="5">
    <location>
        <begin position="260"/>
        <end position="262"/>
    </location>
    <ligand>
        <name>NAD(+)</name>
        <dbReference type="ChEBI" id="CHEBI:57540"/>
    </ligand>
</feature>
<dbReference type="InterPro" id="IPR046342">
    <property type="entry name" value="CBS_dom_sf"/>
</dbReference>
<dbReference type="PROSITE" id="PS51371">
    <property type="entry name" value="CBS"/>
    <property type="match status" value="2"/>
</dbReference>
<dbReference type="GO" id="GO:0003938">
    <property type="term" value="F:IMP dehydrogenase activity"/>
    <property type="evidence" value="ECO:0007669"/>
    <property type="project" value="InterPro"/>
</dbReference>
<comment type="similarity">
    <text evidence="1">Belongs to the IMPDH/GMPR family.</text>
</comment>
<dbReference type="SUPFAM" id="SSF51412">
    <property type="entry name" value="Inosine monophosphate dehydrogenase (IMPDH)"/>
    <property type="match status" value="1"/>
</dbReference>
<evidence type="ECO:0000256" key="5">
    <source>
        <dbReference type="PIRSR" id="PIRSR000130-3"/>
    </source>
</evidence>
<dbReference type="SUPFAM" id="SSF54631">
    <property type="entry name" value="CBS-domain pair"/>
    <property type="match status" value="1"/>
</dbReference>
<keyword evidence="5" id="KW-0520">NAD</keyword>
<dbReference type="Proteomes" id="UP000177745">
    <property type="component" value="Unassembled WGS sequence"/>
</dbReference>
<dbReference type="InterPro" id="IPR005990">
    <property type="entry name" value="IMP_DH"/>
</dbReference>
<dbReference type="EMBL" id="MGKY01000019">
    <property type="protein sequence ID" value="OGN33344.1"/>
    <property type="molecule type" value="Genomic_DNA"/>
</dbReference>
<evidence type="ECO:0000313" key="10">
    <source>
        <dbReference type="Proteomes" id="UP000177745"/>
    </source>
</evidence>
<keyword evidence="3" id="KW-0560">Oxidoreductase</keyword>
<dbReference type="SMART" id="SM01240">
    <property type="entry name" value="IMPDH"/>
    <property type="match status" value="1"/>
</dbReference>
<evidence type="ECO:0000256" key="6">
    <source>
        <dbReference type="PIRSR" id="PIRSR000130-4"/>
    </source>
</evidence>
<dbReference type="PANTHER" id="PTHR11911">
    <property type="entry name" value="INOSINE-5-MONOPHOSPHATE DEHYDROGENASE RELATED"/>
    <property type="match status" value="1"/>
</dbReference>
<comment type="caution">
    <text evidence="9">The sequence shown here is derived from an EMBL/GenBank/DDBJ whole genome shotgun (WGS) entry which is preliminary data.</text>
</comment>
<feature type="binding site" description="in other chain" evidence="6">
    <location>
        <position position="317"/>
    </location>
    <ligand>
        <name>K(+)</name>
        <dbReference type="ChEBI" id="CHEBI:29103"/>
        <note>ligand shared between two tetrameric partners</note>
    </ligand>
</feature>
<dbReference type="InterPro" id="IPR013785">
    <property type="entry name" value="Aldolase_TIM"/>
</dbReference>
<organism evidence="9 10">
    <name type="scientific">Candidatus Yanofskybacteria bacterium RIFCSPLOWO2_12_FULL_43_11b</name>
    <dbReference type="NCBI Taxonomy" id="1802710"/>
    <lineage>
        <taxon>Bacteria</taxon>
        <taxon>Candidatus Yanofskyibacteriota</taxon>
    </lineage>
</organism>
<gene>
    <name evidence="9" type="ORF">A3G51_03235</name>
</gene>
<sequence>MKPNPLWELENIFEGATFDDFLFRPQHGVVGSRRAVDLTMPLSRNLNIKTPIVGANMDTVTREKMMKALALEGCFGFLDRNCSIEEQVGRVKYLKRQHSHVIEKPAVLSRRHSVGQAKTIMKVHNVSGLLVESTPGSGILVGIFTHRDLLAAGSDNSAMIGKYMSCLGKLVWAQPGITIEDAEKMMLKHRIEKLPLALKPGRNISGLITMKDLRVAKQKPYSTKDRKGRLLVGATVGAREDFIERAEALIAAEADCVLMDIAHADSDVIQKAVREFRAKFKDFELVCGNIASRDGAKFLMDLGVDAIKVGVGPGRGCRTRLETGAGVPQLQAIREAYLGVKGEIPIIADGGIKNDKDIALAIFCGASTVMLGGMLSGTDEAPGELVEDPASKKKVKIYRGMTSPEAVFDGPEGEDSLEERFNTPAEGQAIKVDYVGSVVDIIKRVRGHLQSAVSYMGHETLMKVHKDFSNAPSKYLIRLTESSRKESFER</sequence>
<feature type="binding site" description="in other chain" evidence="6">
    <location>
        <position position="312"/>
    </location>
    <ligand>
        <name>K(+)</name>
        <dbReference type="ChEBI" id="CHEBI:29103"/>
        <note>ligand shared between two tetrameric partners</note>
    </ligand>
</feature>
<dbReference type="Gene3D" id="3.20.20.70">
    <property type="entry name" value="Aldolase class I"/>
    <property type="match status" value="1"/>
</dbReference>
<dbReference type="FunFam" id="3.20.20.70:FF:000424">
    <property type="entry name" value="Inosine-5'-monophosphate dehydrogenase 2"/>
    <property type="match status" value="1"/>
</dbReference>
<feature type="binding site" description="in other chain" evidence="6">
    <location>
        <position position="314"/>
    </location>
    <ligand>
        <name>K(+)</name>
        <dbReference type="ChEBI" id="CHEBI:29103"/>
        <note>ligand shared between two tetrameric partners</note>
    </ligand>
</feature>
<name>A0A1F8H701_9BACT</name>
<accession>A0A1F8H701</accession>
<dbReference type="SMART" id="SM00116">
    <property type="entry name" value="CBS"/>
    <property type="match status" value="2"/>
</dbReference>
<dbReference type="AlphaFoldDB" id="A0A1F8H701"/>
<evidence type="ECO:0000256" key="4">
    <source>
        <dbReference type="ARBA" id="ARBA00023122"/>
    </source>
</evidence>
<dbReference type="Pfam" id="PF00478">
    <property type="entry name" value="IMPDH"/>
    <property type="match status" value="1"/>
</dbReference>
<dbReference type="GO" id="GO:0046872">
    <property type="term" value="F:metal ion binding"/>
    <property type="evidence" value="ECO:0007669"/>
    <property type="project" value="UniProtKB-KW"/>
</dbReference>
<evidence type="ECO:0000313" key="9">
    <source>
        <dbReference type="EMBL" id="OGN33344.1"/>
    </source>
</evidence>
<feature type="domain" description="CBS" evidence="8">
    <location>
        <begin position="101"/>
        <end position="159"/>
    </location>
</feature>
<dbReference type="PANTHER" id="PTHR11911:SF111">
    <property type="entry name" value="INOSINE-5'-MONOPHOSPHATE DEHYDROGENASE"/>
    <property type="match status" value="1"/>
</dbReference>
<dbReference type="PIRSF" id="PIRSF000130">
    <property type="entry name" value="IMPDH"/>
    <property type="match status" value="1"/>
</dbReference>
<evidence type="ECO:0000259" key="8">
    <source>
        <dbReference type="PROSITE" id="PS51371"/>
    </source>
</evidence>
<proteinExistence type="inferred from homology"/>
<keyword evidence="4 7" id="KW-0129">CBS domain</keyword>
<dbReference type="Pfam" id="PF00571">
    <property type="entry name" value="CBS"/>
    <property type="match status" value="2"/>
</dbReference>
<evidence type="ECO:0000256" key="3">
    <source>
        <dbReference type="ARBA" id="ARBA00023002"/>
    </source>
</evidence>
<dbReference type="CDD" id="cd00381">
    <property type="entry name" value="IMPDH"/>
    <property type="match status" value="1"/>
</dbReference>
<dbReference type="InterPro" id="IPR001093">
    <property type="entry name" value="IMP_DH_GMPRt"/>
</dbReference>
<protein>
    <recommendedName>
        <fullName evidence="8">CBS domain-containing protein</fullName>
    </recommendedName>
</protein>
<evidence type="ECO:0000256" key="7">
    <source>
        <dbReference type="PROSITE-ProRule" id="PRU00703"/>
    </source>
</evidence>
<dbReference type="CDD" id="cd04601">
    <property type="entry name" value="CBS_pair_IMPDH"/>
    <property type="match status" value="1"/>
</dbReference>
<feature type="domain" description="CBS" evidence="8">
    <location>
        <begin position="164"/>
        <end position="223"/>
    </location>
</feature>